<dbReference type="AlphaFoldDB" id="R4RX75"/>
<dbReference type="KEGG" id="nzs:SLY_0560"/>
<keyword evidence="2" id="KW-1185">Reference proteome</keyword>
<organism evidence="1 2">
    <name type="scientific">Strawberry lethal yellows phytoplasma (CPA) str. NZSb11</name>
    <dbReference type="NCBI Taxonomy" id="980422"/>
    <lineage>
        <taxon>Bacteria</taxon>
        <taxon>Bacillati</taxon>
        <taxon>Mycoplasmatota</taxon>
        <taxon>Mollicutes</taxon>
        <taxon>Acholeplasmatales</taxon>
        <taxon>Acholeplasmataceae</taxon>
        <taxon>Candidatus Phytoplasma</taxon>
        <taxon>16SrXII (Stolbur group)</taxon>
    </lineage>
</organism>
<dbReference type="HOGENOM" id="CLU_3358807_0_0_14"/>
<accession>R4RX75</accession>
<evidence type="ECO:0000313" key="2">
    <source>
        <dbReference type="Proteomes" id="UP000013941"/>
    </source>
</evidence>
<name>R4RX75_PHYAS</name>
<dbReference type="Proteomes" id="UP000013941">
    <property type="component" value="Chromosome"/>
</dbReference>
<sequence length="36" mass="4311">MVSSTKMAPFENNIFFQKKYDFFEKPNCLLTTYIIT</sequence>
<protein>
    <submittedName>
        <fullName evidence="1">Uncharacterized protein</fullName>
    </submittedName>
</protein>
<gene>
    <name evidence="1" type="ORF">SLY_0560</name>
</gene>
<dbReference type="EMBL" id="CP002548">
    <property type="protein sequence ID" value="AGL90477.1"/>
    <property type="molecule type" value="Genomic_DNA"/>
</dbReference>
<evidence type="ECO:0000313" key="1">
    <source>
        <dbReference type="EMBL" id="AGL90477.1"/>
    </source>
</evidence>
<reference evidence="1 2" key="1">
    <citation type="journal article" date="2013" name="BMC Genomics">
        <title>Comparison of the complete genome sequence of two closely related isolates of 'Candidatus Phytoplasma australiense' reveals genome plasticity.</title>
        <authorList>
            <person name="Andersen M.T."/>
            <person name="Liefting L.W."/>
            <person name="Havukkala I."/>
            <person name="Beever R.E."/>
        </authorList>
    </citation>
    <scope>NUCLEOTIDE SEQUENCE [LARGE SCALE GENOMIC DNA]</scope>
    <source>
        <strain evidence="1 2">NZSb11</strain>
    </source>
</reference>
<proteinExistence type="predicted"/>